<evidence type="ECO:0000313" key="7">
    <source>
        <dbReference type="Proteomes" id="UP000186303"/>
    </source>
</evidence>
<dbReference type="GO" id="GO:1904263">
    <property type="term" value="P:positive regulation of TORC1 signaling"/>
    <property type="evidence" value="ECO:0007669"/>
    <property type="project" value="TreeGrafter"/>
</dbReference>
<evidence type="ECO:0000256" key="4">
    <source>
        <dbReference type="PROSITE-ProRule" id="PRU00221"/>
    </source>
</evidence>
<dbReference type="GO" id="GO:0034198">
    <property type="term" value="P:cellular response to amino acid starvation"/>
    <property type="evidence" value="ECO:0007669"/>
    <property type="project" value="TreeGrafter"/>
</dbReference>
<dbReference type="EMBL" id="LT671827">
    <property type="protein sequence ID" value="SHO79750.1"/>
    <property type="molecule type" value="Genomic_DNA"/>
</dbReference>
<dbReference type="GO" id="GO:0035591">
    <property type="term" value="F:signaling adaptor activity"/>
    <property type="evidence" value="ECO:0007669"/>
    <property type="project" value="TreeGrafter"/>
</dbReference>
<dbReference type="GO" id="GO:0005774">
    <property type="term" value="C:vacuolar membrane"/>
    <property type="evidence" value="ECO:0007669"/>
    <property type="project" value="TreeGrafter"/>
</dbReference>
<dbReference type="InterPro" id="IPR001680">
    <property type="entry name" value="WD40_rpt"/>
</dbReference>
<dbReference type="Pfam" id="PF00400">
    <property type="entry name" value="WD40"/>
    <property type="match status" value="2"/>
</dbReference>
<dbReference type="PROSITE" id="PS50908">
    <property type="entry name" value="RWD"/>
    <property type="match status" value="1"/>
</dbReference>
<dbReference type="SMART" id="SM00320">
    <property type="entry name" value="WD40"/>
    <property type="match status" value="5"/>
</dbReference>
<evidence type="ECO:0000313" key="6">
    <source>
        <dbReference type="EMBL" id="SHO79750.1"/>
    </source>
</evidence>
<protein>
    <submittedName>
        <fullName evidence="6">Similar to S.cerevisiae protein MTC5 (Subunit of the SEA (Seh1-associated) complex)</fullName>
    </submittedName>
</protein>
<dbReference type="InterPro" id="IPR006575">
    <property type="entry name" value="RWD_dom"/>
</dbReference>
<gene>
    <name evidence="6" type="ORF">MSYG_4100</name>
</gene>
<dbReference type="VEuPathDB" id="FungiDB:MSYG_4100"/>
<reference evidence="7" key="1">
    <citation type="journal article" date="2017" name="Nucleic Acids Res.">
        <title>Proteogenomics produces comprehensive and highly accurate protein-coding gene annotation in a complete genome assembly of Malassezia sympodialis.</title>
        <authorList>
            <person name="Zhu Y."/>
            <person name="Engstroem P.G."/>
            <person name="Tellgren-Roth C."/>
            <person name="Baudo C.D."/>
            <person name="Kennell J.C."/>
            <person name="Sun S."/>
            <person name="Billmyre R.B."/>
            <person name="Schroeder M.S."/>
            <person name="Andersson A."/>
            <person name="Holm T."/>
            <person name="Sigurgeirsson B."/>
            <person name="Wu G."/>
            <person name="Sankaranarayanan S.R."/>
            <person name="Siddharthan R."/>
            <person name="Sanyal K."/>
            <person name="Lundeberg J."/>
            <person name="Nystedt B."/>
            <person name="Boekhout T."/>
            <person name="Dawson T.L. Jr."/>
            <person name="Heitman J."/>
            <person name="Scheynius A."/>
            <person name="Lehtioe J."/>
        </authorList>
    </citation>
    <scope>NUCLEOTIDE SEQUENCE [LARGE SCALE GENOMIC DNA]</scope>
    <source>
        <strain evidence="7">ATCC 42132</strain>
    </source>
</reference>
<feature type="repeat" description="WD" evidence="4">
    <location>
        <begin position="182"/>
        <end position="217"/>
    </location>
</feature>
<dbReference type="PANTHER" id="PTHR46170">
    <property type="entry name" value="GATOR COMPLEX PROTEIN WDR59"/>
    <property type="match status" value="1"/>
</dbReference>
<feature type="domain" description="RWD" evidence="5">
    <location>
        <begin position="587"/>
        <end position="695"/>
    </location>
</feature>
<dbReference type="SUPFAM" id="SSF50978">
    <property type="entry name" value="WD40 repeat-like"/>
    <property type="match status" value="1"/>
</dbReference>
<feature type="repeat" description="WD" evidence="4">
    <location>
        <begin position="273"/>
        <end position="318"/>
    </location>
</feature>
<dbReference type="OrthoDB" id="311712at2759"/>
<proteinExistence type="inferred from homology"/>
<sequence length="773" mass="86082">MAERTGTGAMSWTPESTMHTRALIDVRQPMGSMSLSPSNQEVVLGSKMGLYVIQLEHLYTPPRYFAHATAWEVADIQWNPHMCRSEWVASTSNQKLVIWNLNRPSSASVGTEEIRPASHMRMQAQRDVVHSFYTGSSSSAFAHRPGMTTSHTLSMDGSAMRIPAQHRTGLGPPSSTAVEHLLDAHTRAITDINWSPFHPELLASCSVDTWTWVWDLRMAGRGSTRPAQGFSSWNASMTQVKWNRTSLHRIAASCDNKVLVWDDRFGALPWATLETHHSKVYGLDWSPDREKGRDQLMTCSLDGTIKYWDLDSESSRTALSNHARITEPMYTVETPQPVWRARHLPFGLGAMSVAQRGDTAPCMWKYGVDEPVHRFVGHTDVVKEFLFRAKGGADSSHDDREFQLITWSKDQTLRLWPITEEMLRSVGHVHGAPMKQFVVGSDDTALPPNAIRSRTIPAMTAADGVDAGSPSTVSSDSQLFTRPSSIRSLPLQVGSASSVEEVLPRSLPTRGVQICQGIRPRTTPKRLSRKATGPQMRYTHEDNNLLAPDAVEWMAHIRMGELCDDDDNDDDTTPSSQSEVDATVLPHEILRVNSRFPGLLESIDIAWRRCTVALSGPWHEQGDGALAYLRVMFTFPPNYPMEPPTIDIERNATIPFKTRADIYRGLTNILEAKASERVLSLETCIEYLLHGQSPDTGSSSRDVRQGFQVLPESQEQTFAHTYNHVADAVVQLLLRSSDTLHTSLVDSDVVQLMSLNPLSRAKIATKTPPPHTS</sequence>
<name>A0A1M8ABF0_MALS4</name>
<dbReference type="InterPro" id="IPR016135">
    <property type="entry name" value="UBQ-conjugating_enzyme/RWD"/>
</dbReference>
<dbReference type="PANTHER" id="PTHR46170:SF1">
    <property type="entry name" value="GATOR COMPLEX PROTEIN WDR59"/>
    <property type="match status" value="1"/>
</dbReference>
<dbReference type="Pfam" id="PF05773">
    <property type="entry name" value="RWD"/>
    <property type="match status" value="1"/>
</dbReference>
<accession>A0A1M8ABF0</accession>
<evidence type="ECO:0000259" key="5">
    <source>
        <dbReference type="PROSITE" id="PS50908"/>
    </source>
</evidence>
<keyword evidence="1 4" id="KW-0853">WD repeat</keyword>
<evidence type="ECO:0000256" key="2">
    <source>
        <dbReference type="ARBA" id="ARBA00022737"/>
    </source>
</evidence>
<comment type="similarity">
    <text evidence="3">Belongs to the WD repeat WDR59 family.</text>
</comment>
<dbReference type="InterPro" id="IPR019775">
    <property type="entry name" value="WD40_repeat_CS"/>
</dbReference>
<dbReference type="PROSITE" id="PS50082">
    <property type="entry name" value="WD_REPEATS_2"/>
    <property type="match status" value="2"/>
</dbReference>
<dbReference type="GO" id="GO:0035859">
    <property type="term" value="C:Seh1-associated complex"/>
    <property type="evidence" value="ECO:0007669"/>
    <property type="project" value="TreeGrafter"/>
</dbReference>
<dbReference type="STRING" id="1230383.A0A1M8ABF0"/>
<organism evidence="6 7">
    <name type="scientific">Malassezia sympodialis (strain ATCC 42132)</name>
    <name type="common">Atopic eczema-associated yeast</name>
    <dbReference type="NCBI Taxonomy" id="1230383"/>
    <lineage>
        <taxon>Eukaryota</taxon>
        <taxon>Fungi</taxon>
        <taxon>Dikarya</taxon>
        <taxon>Basidiomycota</taxon>
        <taxon>Ustilaginomycotina</taxon>
        <taxon>Malasseziomycetes</taxon>
        <taxon>Malasseziales</taxon>
        <taxon>Malasseziaceae</taxon>
        <taxon>Malassezia</taxon>
    </lineage>
</organism>
<keyword evidence="2" id="KW-0677">Repeat</keyword>
<dbReference type="InterPro" id="IPR036322">
    <property type="entry name" value="WD40_repeat_dom_sf"/>
</dbReference>
<dbReference type="Proteomes" id="UP000186303">
    <property type="component" value="Chromosome 7"/>
</dbReference>
<dbReference type="Gene3D" id="2.130.10.10">
    <property type="entry name" value="YVTN repeat-like/Quinoprotein amine dehydrogenase"/>
    <property type="match status" value="1"/>
</dbReference>
<evidence type="ECO:0000256" key="3">
    <source>
        <dbReference type="ARBA" id="ARBA00038452"/>
    </source>
</evidence>
<evidence type="ECO:0000256" key="1">
    <source>
        <dbReference type="ARBA" id="ARBA00022574"/>
    </source>
</evidence>
<dbReference type="InterPro" id="IPR049567">
    <property type="entry name" value="WDR59-like"/>
</dbReference>
<dbReference type="PROSITE" id="PS50294">
    <property type="entry name" value="WD_REPEATS_REGION"/>
    <property type="match status" value="1"/>
</dbReference>
<dbReference type="SUPFAM" id="SSF54495">
    <property type="entry name" value="UBC-like"/>
    <property type="match status" value="1"/>
</dbReference>
<dbReference type="PROSITE" id="PS00678">
    <property type="entry name" value="WD_REPEATS_1"/>
    <property type="match status" value="1"/>
</dbReference>
<dbReference type="InterPro" id="IPR015943">
    <property type="entry name" value="WD40/YVTN_repeat-like_dom_sf"/>
</dbReference>
<keyword evidence="7" id="KW-1185">Reference proteome</keyword>
<dbReference type="AlphaFoldDB" id="A0A1M8ABF0"/>